<dbReference type="InterPro" id="IPR053465">
    <property type="entry name" value="Sortase_Class_E"/>
</dbReference>
<accession>A0A135Z5I6</accession>
<dbReference type="InterPro" id="IPR042003">
    <property type="entry name" value="Sortase_E"/>
</dbReference>
<dbReference type="EMBL" id="LSRC01000035">
    <property type="protein sequence ID" value="KXI16891.1"/>
    <property type="molecule type" value="Genomic_DNA"/>
</dbReference>
<dbReference type="SUPFAM" id="SSF63817">
    <property type="entry name" value="Sortase"/>
    <property type="match status" value="1"/>
</dbReference>
<feature type="transmembrane region" description="Helical" evidence="3">
    <location>
        <begin position="274"/>
        <end position="296"/>
    </location>
</feature>
<feature type="active site" description="Proton donor/acceptor" evidence="2">
    <location>
        <position position="149"/>
    </location>
</feature>
<proteinExistence type="predicted"/>
<comment type="caution">
    <text evidence="4">The sequence shown here is derived from an EMBL/GenBank/DDBJ whole genome shotgun (WGS) entry which is preliminary data.</text>
</comment>
<organism evidence="4 5">
    <name type="scientific">Gardnerella vaginalis</name>
    <dbReference type="NCBI Taxonomy" id="2702"/>
    <lineage>
        <taxon>Bacteria</taxon>
        <taxon>Bacillati</taxon>
        <taxon>Actinomycetota</taxon>
        <taxon>Actinomycetes</taxon>
        <taxon>Bifidobacteriales</taxon>
        <taxon>Bifidobacteriaceae</taxon>
        <taxon>Gardnerella</taxon>
    </lineage>
</organism>
<dbReference type="AlphaFoldDB" id="A0A135Z5I6"/>
<dbReference type="CDD" id="cd05830">
    <property type="entry name" value="Sortase_E"/>
    <property type="match status" value="1"/>
</dbReference>
<dbReference type="Pfam" id="PF04203">
    <property type="entry name" value="Sortase"/>
    <property type="match status" value="1"/>
</dbReference>
<evidence type="ECO:0000256" key="3">
    <source>
        <dbReference type="SAM" id="Phobius"/>
    </source>
</evidence>
<dbReference type="InterPro" id="IPR005754">
    <property type="entry name" value="Sortase"/>
</dbReference>
<name>A0A135Z5I6_GARVA</name>
<feature type="active site" description="Acyl-thioester intermediate" evidence="2">
    <location>
        <position position="217"/>
    </location>
</feature>
<evidence type="ECO:0000313" key="4">
    <source>
        <dbReference type="EMBL" id="KXI16891.1"/>
    </source>
</evidence>
<evidence type="ECO:0000256" key="2">
    <source>
        <dbReference type="PIRSR" id="PIRSR605754-1"/>
    </source>
</evidence>
<dbReference type="PATRIC" id="fig|2702.101.peg.790"/>
<dbReference type="NCBIfam" id="NF033747">
    <property type="entry name" value="class_E_sortase"/>
    <property type="match status" value="1"/>
</dbReference>
<feature type="transmembrane region" description="Helical" evidence="3">
    <location>
        <begin position="21"/>
        <end position="46"/>
    </location>
</feature>
<sequence length="370" mass="42152">MKHYRTDEENPQAKVQKSTGFFWQAINVLGELLIAFAVICILYIVWQLWWTGVQAEHAQVAVRTSVSWTNPNKGNNTKIAMRQSGEPPVEGKVKVGELLARAYVPRFGNQWERNIIEGSTVQILNRLGLGHYEGTQLPGQIGNFAVAGHREGYGQALIDVDKLVPGDPIIIRTKNYWFVYRYTTHKIVTPDHTEVIAPNPENPDKEPVKRMITLTTCEPKYATPIYRWISYGEFDYWAKVSDGIPKELSTVDESGHVRFINNEQQSLISHLDSLVNPMIVVSVLYVIVFIAGAAAWRWPLRKKIREGVVKKPDASIFGGIARLQPGILFIRLVLQVLLYLLIIMILMQWIFPWLSANIPFLQRMSNYTPI</sequence>
<evidence type="ECO:0000313" key="5">
    <source>
        <dbReference type="Proteomes" id="UP000070505"/>
    </source>
</evidence>
<keyword evidence="1" id="KW-0378">Hydrolase</keyword>
<dbReference type="GO" id="GO:0016787">
    <property type="term" value="F:hydrolase activity"/>
    <property type="evidence" value="ECO:0007669"/>
    <property type="project" value="UniProtKB-KW"/>
</dbReference>
<reference evidence="4 5" key="1">
    <citation type="submission" date="2016-02" db="EMBL/GenBank/DDBJ databases">
        <authorList>
            <person name="Wen L."/>
            <person name="He K."/>
            <person name="Yang H."/>
        </authorList>
    </citation>
    <scope>NUCLEOTIDE SEQUENCE [LARGE SCALE GENOMIC DNA]</scope>
    <source>
        <strain evidence="4 5">CMW7778B</strain>
    </source>
</reference>
<dbReference type="Gene3D" id="2.40.260.10">
    <property type="entry name" value="Sortase"/>
    <property type="match status" value="1"/>
</dbReference>
<feature type="transmembrane region" description="Helical" evidence="3">
    <location>
        <begin position="328"/>
        <end position="351"/>
    </location>
</feature>
<dbReference type="InterPro" id="IPR023365">
    <property type="entry name" value="Sortase_dom-sf"/>
</dbReference>
<dbReference type="Proteomes" id="UP000070505">
    <property type="component" value="Unassembled WGS sequence"/>
</dbReference>
<keyword evidence="3" id="KW-1133">Transmembrane helix</keyword>
<gene>
    <name evidence="4" type="ORF">HMPREF3230_00810</name>
</gene>
<protein>
    <submittedName>
        <fullName evidence="4">Sortase family protein</fullName>
    </submittedName>
</protein>
<dbReference type="RefSeq" id="WP_075523626.1">
    <property type="nucleotide sequence ID" value="NZ_KQ961867.1"/>
</dbReference>
<keyword evidence="3" id="KW-0472">Membrane</keyword>
<evidence type="ECO:0000256" key="1">
    <source>
        <dbReference type="ARBA" id="ARBA00022801"/>
    </source>
</evidence>
<keyword evidence="3" id="KW-0812">Transmembrane</keyword>